<dbReference type="RefSeq" id="WP_386734274.1">
    <property type="nucleotide sequence ID" value="NZ_JBHRXI010000004.1"/>
</dbReference>
<dbReference type="InterPro" id="IPR004360">
    <property type="entry name" value="Glyas_Fos-R_dOase_dom"/>
</dbReference>
<dbReference type="InterPro" id="IPR029068">
    <property type="entry name" value="Glyas_Bleomycin-R_OHBP_Dase"/>
</dbReference>
<dbReference type="CDD" id="cd06587">
    <property type="entry name" value="VOC"/>
    <property type="match status" value="1"/>
</dbReference>
<organism evidence="2 3">
    <name type="scientific">Lutimaribacter marinistellae</name>
    <dbReference type="NCBI Taxonomy" id="1820329"/>
    <lineage>
        <taxon>Bacteria</taxon>
        <taxon>Pseudomonadati</taxon>
        <taxon>Pseudomonadota</taxon>
        <taxon>Alphaproteobacteria</taxon>
        <taxon>Rhodobacterales</taxon>
        <taxon>Roseobacteraceae</taxon>
        <taxon>Lutimaribacter</taxon>
    </lineage>
</organism>
<protein>
    <submittedName>
        <fullName evidence="2">VOC family protein</fullName>
    </submittedName>
</protein>
<evidence type="ECO:0000313" key="3">
    <source>
        <dbReference type="Proteomes" id="UP001595629"/>
    </source>
</evidence>
<dbReference type="Proteomes" id="UP001595629">
    <property type="component" value="Unassembled WGS sequence"/>
</dbReference>
<sequence>MPALLEHANFTVADPEATAAWMARVFGWHTRWQGEAKAGGFTVHVGEKDTYLALYRPSGTPVSGPSSYETVGGLNHIAVVVEDLAQTEGAVRDAGFEPHSHADYEPGERFYFHDDNGIEFEVVAYD</sequence>
<dbReference type="PROSITE" id="PS51819">
    <property type="entry name" value="VOC"/>
    <property type="match status" value="1"/>
</dbReference>
<dbReference type="SUPFAM" id="SSF54593">
    <property type="entry name" value="Glyoxalase/Bleomycin resistance protein/Dihydroxybiphenyl dioxygenase"/>
    <property type="match status" value="1"/>
</dbReference>
<dbReference type="Gene3D" id="3.10.180.10">
    <property type="entry name" value="2,3-Dihydroxybiphenyl 1,2-Dioxygenase, domain 1"/>
    <property type="match status" value="1"/>
</dbReference>
<name>A0ABV7TE84_9RHOB</name>
<evidence type="ECO:0000259" key="1">
    <source>
        <dbReference type="PROSITE" id="PS51819"/>
    </source>
</evidence>
<accession>A0ABV7TE84</accession>
<gene>
    <name evidence="2" type="ORF">ACFORG_04930</name>
</gene>
<evidence type="ECO:0000313" key="2">
    <source>
        <dbReference type="EMBL" id="MFC3613097.1"/>
    </source>
</evidence>
<reference evidence="3" key="1">
    <citation type="journal article" date="2019" name="Int. J. Syst. Evol. Microbiol.">
        <title>The Global Catalogue of Microorganisms (GCM) 10K type strain sequencing project: providing services to taxonomists for standard genome sequencing and annotation.</title>
        <authorList>
            <consortium name="The Broad Institute Genomics Platform"/>
            <consortium name="The Broad Institute Genome Sequencing Center for Infectious Disease"/>
            <person name="Wu L."/>
            <person name="Ma J."/>
        </authorList>
    </citation>
    <scope>NUCLEOTIDE SEQUENCE [LARGE SCALE GENOMIC DNA]</scope>
    <source>
        <strain evidence="3">KCTC 42911</strain>
    </source>
</reference>
<proteinExistence type="predicted"/>
<dbReference type="Pfam" id="PF00903">
    <property type="entry name" value="Glyoxalase"/>
    <property type="match status" value="1"/>
</dbReference>
<keyword evidence="3" id="KW-1185">Reference proteome</keyword>
<dbReference type="EMBL" id="JBHRXI010000004">
    <property type="protein sequence ID" value="MFC3613097.1"/>
    <property type="molecule type" value="Genomic_DNA"/>
</dbReference>
<comment type="caution">
    <text evidence="2">The sequence shown here is derived from an EMBL/GenBank/DDBJ whole genome shotgun (WGS) entry which is preliminary data.</text>
</comment>
<feature type="domain" description="VOC" evidence="1">
    <location>
        <begin position="4"/>
        <end position="125"/>
    </location>
</feature>
<dbReference type="InterPro" id="IPR037523">
    <property type="entry name" value="VOC_core"/>
</dbReference>